<dbReference type="EMBL" id="RPFW01000009">
    <property type="protein sequence ID" value="TVZ00289.1"/>
    <property type="molecule type" value="Genomic_DNA"/>
</dbReference>
<dbReference type="InterPro" id="IPR036390">
    <property type="entry name" value="WH_DNA-bd_sf"/>
</dbReference>
<dbReference type="PANTHER" id="PTHR44846">
    <property type="entry name" value="MANNOSYL-D-GLYCERATE TRANSPORT/METABOLISM SYSTEM REPRESSOR MNGR-RELATED"/>
    <property type="match status" value="1"/>
</dbReference>
<dbReference type="GO" id="GO:0045892">
    <property type="term" value="P:negative regulation of DNA-templated transcription"/>
    <property type="evidence" value="ECO:0007669"/>
    <property type="project" value="TreeGrafter"/>
</dbReference>
<dbReference type="CDD" id="cd07377">
    <property type="entry name" value="WHTH_GntR"/>
    <property type="match status" value="1"/>
</dbReference>
<dbReference type="Gene3D" id="1.10.10.10">
    <property type="entry name" value="Winged helix-like DNA-binding domain superfamily/Winged helix DNA-binding domain"/>
    <property type="match status" value="1"/>
</dbReference>
<organism evidence="6 7">
    <name type="scientific">Trebonia kvetii</name>
    <dbReference type="NCBI Taxonomy" id="2480626"/>
    <lineage>
        <taxon>Bacteria</taxon>
        <taxon>Bacillati</taxon>
        <taxon>Actinomycetota</taxon>
        <taxon>Actinomycetes</taxon>
        <taxon>Streptosporangiales</taxon>
        <taxon>Treboniaceae</taxon>
        <taxon>Trebonia</taxon>
    </lineage>
</organism>
<keyword evidence="7" id="KW-1185">Reference proteome</keyword>
<keyword evidence="2" id="KW-0238">DNA-binding</keyword>
<reference evidence="6 7" key="1">
    <citation type="submission" date="2018-11" db="EMBL/GenBank/DDBJ databases">
        <title>Trebonia kvetii gen.nov., sp.nov., a novel acidophilic actinobacterium, and proposal of the new actinobacterial family Treboniaceae fam. nov.</title>
        <authorList>
            <person name="Rapoport D."/>
            <person name="Sagova-Mareckova M."/>
            <person name="Sedlacek I."/>
            <person name="Provaznik J."/>
            <person name="Kralova S."/>
            <person name="Pavlinic D."/>
            <person name="Benes V."/>
            <person name="Kopecky J."/>
        </authorList>
    </citation>
    <scope>NUCLEOTIDE SEQUENCE [LARGE SCALE GENOMIC DNA]</scope>
    <source>
        <strain evidence="6 7">15Tr583</strain>
    </source>
</reference>
<dbReference type="PRINTS" id="PR00035">
    <property type="entry name" value="HTHGNTR"/>
</dbReference>
<evidence type="ECO:0000256" key="3">
    <source>
        <dbReference type="ARBA" id="ARBA00023163"/>
    </source>
</evidence>
<dbReference type="Proteomes" id="UP000460272">
    <property type="component" value="Unassembled WGS sequence"/>
</dbReference>
<evidence type="ECO:0000256" key="1">
    <source>
        <dbReference type="ARBA" id="ARBA00023015"/>
    </source>
</evidence>
<dbReference type="SMART" id="SM00866">
    <property type="entry name" value="UTRA"/>
    <property type="match status" value="1"/>
</dbReference>
<gene>
    <name evidence="6" type="ORF">EAS64_37225</name>
</gene>
<dbReference type="Gene3D" id="3.40.1410.10">
    <property type="entry name" value="Chorismate lyase-like"/>
    <property type="match status" value="1"/>
</dbReference>
<dbReference type="PANTHER" id="PTHR44846:SF1">
    <property type="entry name" value="MANNOSYL-D-GLYCERATE TRANSPORT_METABOLISM SYSTEM REPRESSOR MNGR-RELATED"/>
    <property type="match status" value="1"/>
</dbReference>
<dbReference type="SMART" id="SM00345">
    <property type="entry name" value="HTH_GNTR"/>
    <property type="match status" value="1"/>
</dbReference>
<evidence type="ECO:0000259" key="5">
    <source>
        <dbReference type="PROSITE" id="PS50949"/>
    </source>
</evidence>
<dbReference type="InterPro" id="IPR036388">
    <property type="entry name" value="WH-like_DNA-bd_sf"/>
</dbReference>
<dbReference type="PROSITE" id="PS50949">
    <property type="entry name" value="HTH_GNTR"/>
    <property type="match status" value="1"/>
</dbReference>
<proteinExistence type="predicted"/>
<dbReference type="AlphaFoldDB" id="A0A6P2BMJ2"/>
<accession>A0A6P2BMJ2</accession>
<feature type="region of interest" description="Disordered" evidence="4">
    <location>
        <begin position="267"/>
        <end position="301"/>
    </location>
</feature>
<feature type="domain" description="HTH gntR-type" evidence="5">
    <location>
        <begin position="23"/>
        <end position="91"/>
    </location>
</feature>
<dbReference type="InterPro" id="IPR028978">
    <property type="entry name" value="Chorismate_lyase_/UTRA_dom_sf"/>
</dbReference>
<dbReference type="SUPFAM" id="SSF64288">
    <property type="entry name" value="Chorismate lyase-like"/>
    <property type="match status" value="1"/>
</dbReference>
<sequence>MSLLDLASVRAERQAAAAQPRKRLRYEEMISFIENLVADGNLAPGDLLPTQGELAEMAGVSLITVRRALEELERAGRVRRHQGVGTFLAKPRIISEPGRSGGLLSTLRQSEEEPPRVGTRLLKLVRGAPSPVLRDALRLGPDDAVWQITRQRLVDGEPKILETAVIPVALAPTLDLHKEALTGSLYQLLADRYGLEDHAEEQYLEVSAADTDERRLLRLPARSQVVRLRGLSVDASDVPFDCFVQVYPALEFGFYISGATSRELLRGPVTDGWDVTPEPAPQRRTAERSRARRPGPPAGGA</sequence>
<dbReference type="Pfam" id="PF07702">
    <property type="entry name" value="UTRA"/>
    <property type="match status" value="1"/>
</dbReference>
<dbReference type="OrthoDB" id="120836at2"/>
<name>A0A6P2BMJ2_9ACTN</name>
<dbReference type="InterPro" id="IPR000524">
    <property type="entry name" value="Tscrpt_reg_HTH_GntR"/>
</dbReference>
<protein>
    <submittedName>
        <fullName evidence="6">GntR family transcriptional regulator</fullName>
    </submittedName>
</protein>
<dbReference type="GO" id="GO:0003677">
    <property type="term" value="F:DNA binding"/>
    <property type="evidence" value="ECO:0007669"/>
    <property type="project" value="UniProtKB-KW"/>
</dbReference>
<keyword evidence="3" id="KW-0804">Transcription</keyword>
<evidence type="ECO:0000313" key="6">
    <source>
        <dbReference type="EMBL" id="TVZ00289.1"/>
    </source>
</evidence>
<comment type="caution">
    <text evidence="6">The sequence shown here is derived from an EMBL/GenBank/DDBJ whole genome shotgun (WGS) entry which is preliminary data.</text>
</comment>
<dbReference type="Pfam" id="PF00392">
    <property type="entry name" value="GntR"/>
    <property type="match status" value="1"/>
</dbReference>
<evidence type="ECO:0000256" key="2">
    <source>
        <dbReference type="ARBA" id="ARBA00023125"/>
    </source>
</evidence>
<dbReference type="SUPFAM" id="SSF46785">
    <property type="entry name" value="Winged helix' DNA-binding domain"/>
    <property type="match status" value="1"/>
</dbReference>
<dbReference type="RefSeq" id="WP_145860975.1">
    <property type="nucleotide sequence ID" value="NZ_RPFW01000009.1"/>
</dbReference>
<dbReference type="InterPro" id="IPR011663">
    <property type="entry name" value="UTRA"/>
</dbReference>
<keyword evidence="1" id="KW-0805">Transcription regulation</keyword>
<dbReference type="InterPro" id="IPR050679">
    <property type="entry name" value="Bact_HTH_transcr_reg"/>
</dbReference>
<evidence type="ECO:0000256" key="4">
    <source>
        <dbReference type="SAM" id="MobiDB-lite"/>
    </source>
</evidence>
<evidence type="ECO:0000313" key="7">
    <source>
        <dbReference type="Proteomes" id="UP000460272"/>
    </source>
</evidence>
<dbReference type="GO" id="GO:0003700">
    <property type="term" value="F:DNA-binding transcription factor activity"/>
    <property type="evidence" value="ECO:0007669"/>
    <property type="project" value="InterPro"/>
</dbReference>